<evidence type="ECO:0000259" key="6">
    <source>
        <dbReference type="Pfam" id="PF04932"/>
    </source>
</evidence>
<evidence type="ECO:0000313" key="8">
    <source>
        <dbReference type="Proteomes" id="UP001528673"/>
    </source>
</evidence>
<proteinExistence type="predicted"/>
<accession>A0ABT5N240</accession>
<comment type="subcellular location">
    <subcellularLocation>
        <location evidence="1">Membrane</location>
        <topology evidence="1">Multi-pass membrane protein</topology>
    </subcellularLocation>
</comment>
<feature type="transmembrane region" description="Helical" evidence="5">
    <location>
        <begin position="187"/>
        <end position="206"/>
    </location>
</feature>
<dbReference type="PANTHER" id="PTHR37422:SF17">
    <property type="entry name" value="O-ANTIGEN LIGASE"/>
    <property type="match status" value="1"/>
</dbReference>
<evidence type="ECO:0000256" key="4">
    <source>
        <dbReference type="ARBA" id="ARBA00023136"/>
    </source>
</evidence>
<comment type="caution">
    <text evidence="7">The sequence shown here is derived from an EMBL/GenBank/DDBJ whole genome shotgun (WGS) entry which is preliminary data.</text>
</comment>
<evidence type="ECO:0000256" key="3">
    <source>
        <dbReference type="ARBA" id="ARBA00022989"/>
    </source>
</evidence>
<evidence type="ECO:0000256" key="2">
    <source>
        <dbReference type="ARBA" id="ARBA00022692"/>
    </source>
</evidence>
<name>A0ABT5N240_9BURK</name>
<dbReference type="InterPro" id="IPR007016">
    <property type="entry name" value="O-antigen_ligase-rel_domated"/>
</dbReference>
<dbReference type="GO" id="GO:0016874">
    <property type="term" value="F:ligase activity"/>
    <property type="evidence" value="ECO:0007669"/>
    <property type="project" value="UniProtKB-KW"/>
</dbReference>
<feature type="transmembrane region" description="Helical" evidence="5">
    <location>
        <begin position="159"/>
        <end position="180"/>
    </location>
</feature>
<feature type="domain" description="O-antigen ligase-related" evidence="6">
    <location>
        <begin position="196"/>
        <end position="351"/>
    </location>
</feature>
<feature type="transmembrane region" description="Helical" evidence="5">
    <location>
        <begin position="43"/>
        <end position="63"/>
    </location>
</feature>
<feature type="transmembrane region" description="Helical" evidence="5">
    <location>
        <begin position="238"/>
        <end position="259"/>
    </location>
</feature>
<keyword evidence="3 5" id="KW-1133">Transmembrane helix</keyword>
<evidence type="ECO:0000313" key="7">
    <source>
        <dbReference type="EMBL" id="MDD0840375.1"/>
    </source>
</evidence>
<organism evidence="7 8">
    <name type="scientific">Curvibacter cyanobacteriorum</name>
    <dbReference type="NCBI Taxonomy" id="3026422"/>
    <lineage>
        <taxon>Bacteria</taxon>
        <taxon>Pseudomonadati</taxon>
        <taxon>Pseudomonadota</taxon>
        <taxon>Betaproteobacteria</taxon>
        <taxon>Burkholderiales</taxon>
        <taxon>Comamonadaceae</taxon>
        <taxon>Curvibacter</taxon>
    </lineage>
</organism>
<dbReference type="InterPro" id="IPR051533">
    <property type="entry name" value="WaaL-like"/>
</dbReference>
<dbReference type="Pfam" id="PF04932">
    <property type="entry name" value="Wzy_C"/>
    <property type="match status" value="1"/>
</dbReference>
<dbReference type="PANTHER" id="PTHR37422">
    <property type="entry name" value="TEICHURONIC ACID BIOSYNTHESIS PROTEIN TUAE"/>
    <property type="match status" value="1"/>
</dbReference>
<feature type="transmembrane region" description="Helical" evidence="5">
    <location>
        <begin position="126"/>
        <end position="147"/>
    </location>
</feature>
<reference evidence="7 8" key="1">
    <citation type="submission" date="2023-02" db="EMBL/GenBank/DDBJ databases">
        <title>Bacterial whole genomic sequence of Curvibacter sp. HBC61.</title>
        <authorList>
            <person name="Le V."/>
            <person name="Ko S.-R."/>
            <person name="Ahn C.-Y."/>
            <person name="Oh H.-M."/>
        </authorList>
    </citation>
    <scope>NUCLEOTIDE SEQUENCE [LARGE SCALE GENOMIC DNA]</scope>
    <source>
        <strain evidence="7 8">HBC61</strain>
    </source>
</reference>
<keyword evidence="2 5" id="KW-0812">Transmembrane</keyword>
<keyword evidence="8" id="KW-1185">Reference proteome</keyword>
<feature type="transmembrane region" description="Helical" evidence="5">
    <location>
        <begin position="375"/>
        <end position="391"/>
    </location>
</feature>
<protein>
    <submittedName>
        <fullName evidence="7">O-antigen ligase family protein</fullName>
    </submittedName>
</protein>
<evidence type="ECO:0000256" key="1">
    <source>
        <dbReference type="ARBA" id="ARBA00004141"/>
    </source>
</evidence>
<feature type="transmembrane region" description="Helical" evidence="5">
    <location>
        <begin position="75"/>
        <end position="97"/>
    </location>
</feature>
<dbReference type="RefSeq" id="WP_273953167.1">
    <property type="nucleotide sequence ID" value="NZ_JAQSIP010000009.1"/>
</dbReference>
<dbReference type="Proteomes" id="UP001528673">
    <property type="component" value="Unassembled WGS sequence"/>
</dbReference>
<feature type="transmembrane region" description="Helical" evidence="5">
    <location>
        <begin position="344"/>
        <end position="363"/>
    </location>
</feature>
<dbReference type="EMBL" id="JAQSIP010000009">
    <property type="protein sequence ID" value="MDD0840375.1"/>
    <property type="molecule type" value="Genomic_DNA"/>
</dbReference>
<gene>
    <name evidence="7" type="ORF">PSQ40_17455</name>
</gene>
<keyword evidence="7" id="KW-0436">Ligase</keyword>
<keyword evidence="4 5" id="KW-0472">Membrane</keyword>
<sequence length="440" mass="47995">MQSTPEQAPSPTAALLAGMSPAERASSLAAFAFPALSLCLPSGYSWGATLLLLAALLTSRHWWHRPADWTQLRWLVAAVVFMGMDWLIDALISQGSWRGLDKPLKYFLALPCLFFVLRYPPRPRALWAGLAVGASLSGLVSLYQYLVQGMWRTEGFTNAIQYGNLSLLMAIMCLIGAMTWPEGPRRLAWRLALGVGMVLGLVASLLSQARGGWLSLVFILPVLVWLVRRYIPLKRLLVALGALGLSLVLLVAAMGPTLLHRLTLAVDEVREYETTGHSDNSVGQRLAHWKAAWHMGLQRPLLGWTQAGYEQEKQRLVAAGEAPAVVLVYGHAHNEFVDVFAKRGLLGLFSVLGLYAAVLWLFWPRLGQALSPERQGLQLAALMMPLAYLGFGLTQAFLGHNSGTMFYLFMTLLMYGALRPPQAAGPAAATPPPASASPMA</sequence>
<evidence type="ECO:0000256" key="5">
    <source>
        <dbReference type="SAM" id="Phobius"/>
    </source>
</evidence>
<feature type="transmembrane region" description="Helical" evidence="5">
    <location>
        <begin position="212"/>
        <end position="231"/>
    </location>
</feature>